<name>A0A059VT89_STRNR</name>
<evidence type="ECO:0000313" key="2">
    <source>
        <dbReference type="Proteomes" id="UP000288351"/>
    </source>
</evidence>
<organism evidence="1 2">
    <name type="scientific">Streptomyces noursei</name>
    <name type="common">Streptomyces albulus</name>
    <dbReference type="NCBI Taxonomy" id="1971"/>
    <lineage>
        <taxon>Bacteria</taxon>
        <taxon>Bacillati</taxon>
        <taxon>Actinomycetota</taxon>
        <taxon>Actinomycetes</taxon>
        <taxon>Kitasatosporales</taxon>
        <taxon>Streptomycetaceae</taxon>
        <taxon>Streptomyces</taxon>
    </lineage>
</organism>
<accession>A0A059VT89</accession>
<gene>
    <name evidence="1" type="ORF">SALB_00853</name>
</gene>
<dbReference type="EMBL" id="BHXC01000006">
    <property type="protein sequence ID" value="GCB88184.1"/>
    <property type="molecule type" value="Genomic_DNA"/>
</dbReference>
<proteinExistence type="predicted"/>
<protein>
    <submittedName>
        <fullName evidence="1">Uncharacterized protein</fullName>
    </submittedName>
</protein>
<sequence>MLARTPKAEIRMLMRLVTWTSSMTTSVGGSGPNESAPEDLRWQALALRVTTSEELEHEGSGI</sequence>
<comment type="caution">
    <text evidence="1">The sequence shown here is derived from an EMBL/GenBank/DDBJ whole genome shotgun (WGS) entry which is preliminary data.</text>
</comment>
<evidence type="ECO:0000313" key="1">
    <source>
        <dbReference type="EMBL" id="GCB88184.1"/>
    </source>
</evidence>
<reference evidence="1 2" key="1">
    <citation type="journal article" date="2019" name="Microbiol. Resour. Announc.">
        <title>Draft Genome Sequence of the Most Traditional epsilon-Poly-l-Lysine Producer, Streptomyces albulus NBRC14147.</title>
        <authorList>
            <person name="Yamanaka K."/>
            <person name="Hamano Y."/>
        </authorList>
    </citation>
    <scope>NUCLEOTIDE SEQUENCE [LARGE SCALE GENOMIC DNA]</scope>
    <source>
        <strain evidence="1 2">NBRC 14147</strain>
    </source>
</reference>
<dbReference type="AlphaFoldDB" id="A0A059VT89"/>
<dbReference type="Proteomes" id="UP000288351">
    <property type="component" value="Unassembled WGS sequence"/>
</dbReference>